<dbReference type="FunFam" id="3.30.1010.10:FF:000008">
    <property type="entry name" value="Phosphatidylinositol 4,5-bisphosphate 3-kinase catalytic subunit gamma"/>
    <property type="match status" value="1"/>
</dbReference>
<dbReference type="GO" id="GO:0005886">
    <property type="term" value="C:plasma membrane"/>
    <property type="evidence" value="ECO:0007669"/>
    <property type="project" value="TreeGrafter"/>
</dbReference>
<evidence type="ECO:0000313" key="16">
    <source>
        <dbReference type="Proteomes" id="UP000243217"/>
    </source>
</evidence>
<dbReference type="Gene3D" id="2.30.29.30">
    <property type="entry name" value="Pleckstrin-homology domain (PH domain)/Phosphotyrosine-binding domain (PTB)"/>
    <property type="match status" value="1"/>
</dbReference>
<gene>
    <name evidence="15" type="ORF">THRCLA_10526</name>
</gene>
<dbReference type="SMART" id="SM00145">
    <property type="entry name" value="PI3Ka"/>
    <property type="match status" value="1"/>
</dbReference>
<dbReference type="PROSITE" id="PS50003">
    <property type="entry name" value="PH_DOMAIN"/>
    <property type="match status" value="1"/>
</dbReference>
<dbReference type="EMBL" id="JNBS01003503">
    <property type="protein sequence ID" value="OQR86606.1"/>
    <property type="molecule type" value="Genomic_DNA"/>
</dbReference>
<keyword evidence="5 15" id="KW-0418">Kinase</keyword>
<dbReference type="EC" id="2.7.1.137" evidence="2"/>
<evidence type="ECO:0000259" key="14">
    <source>
        <dbReference type="PROSITE" id="PS51547"/>
    </source>
</evidence>
<dbReference type="InterPro" id="IPR018936">
    <property type="entry name" value="PI3/4_kinase_CS"/>
</dbReference>
<reference evidence="15 16" key="1">
    <citation type="journal article" date="2014" name="Genome Biol. Evol.">
        <title>The secreted proteins of Achlya hypogyna and Thraustotheca clavata identify the ancestral oomycete secretome and reveal gene acquisitions by horizontal gene transfer.</title>
        <authorList>
            <person name="Misner I."/>
            <person name="Blouin N."/>
            <person name="Leonard G."/>
            <person name="Richards T.A."/>
            <person name="Lane C.E."/>
        </authorList>
    </citation>
    <scope>NUCLEOTIDE SEQUENCE [LARGE SCALE GENOMIC DNA]</scope>
    <source>
        <strain evidence="15 16">ATCC 34112</strain>
    </source>
</reference>
<keyword evidence="16" id="KW-1185">Reference proteome</keyword>
<evidence type="ECO:0000256" key="2">
    <source>
        <dbReference type="ARBA" id="ARBA00012073"/>
    </source>
</evidence>
<dbReference type="Pfam" id="PF00794">
    <property type="entry name" value="PI3K_rbd"/>
    <property type="match status" value="1"/>
</dbReference>
<dbReference type="SUPFAM" id="SSF49562">
    <property type="entry name" value="C2 domain (Calcium/lipid-binding domain, CaLB)"/>
    <property type="match status" value="1"/>
</dbReference>
<dbReference type="InterPro" id="IPR011993">
    <property type="entry name" value="PH-like_dom_sf"/>
</dbReference>
<name>A0A1V9YLN3_9STRA</name>
<dbReference type="Pfam" id="PF00792">
    <property type="entry name" value="PI3K_C2"/>
    <property type="match status" value="1"/>
</dbReference>
<feature type="domain" description="PI3K/PI4K catalytic" evidence="11">
    <location>
        <begin position="811"/>
        <end position="1087"/>
    </location>
</feature>
<keyword evidence="3" id="KW-0808">Transferase</keyword>
<dbReference type="SUPFAM" id="SSF50729">
    <property type="entry name" value="PH domain-like"/>
    <property type="match status" value="1"/>
</dbReference>
<dbReference type="Proteomes" id="UP000243217">
    <property type="component" value="Unassembled WGS sequence"/>
</dbReference>
<dbReference type="FunFam" id="1.10.1070.11:FF:000001">
    <property type="entry name" value="Phosphatidylinositol 4,5-bisphosphate 3-kinase catalytic subunit"/>
    <property type="match status" value="1"/>
</dbReference>
<dbReference type="Pfam" id="PF00454">
    <property type="entry name" value="PI3_PI4_kinase"/>
    <property type="match status" value="1"/>
</dbReference>
<feature type="domain" description="C2 PI3K-type" evidence="14">
    <location>
        <begin position="172"/>
        <end position="356"/>
    </location>
</feature>
<evidence type="ECO:0000259" key="11">
    <source>
        <dbReference type="PROSITE" id="PS50290"/>
    </source>
</evidence>
<dbReference type="InterPro" id="IPR000341">
    <property type="entry name" value="PI3K_Ras-bd_dom"/>
</dbReference>
<dbReference type="InterPro" id="IPR015433">
    <property type="entry name" value="PI3/4_kinase"/>
</dbReference>
<dbReference type="PROSITE" id="PS50290">
    <property type="entry name" value="PI3_4_KINASE_3"/>
    <property type="match status" value="1"/>
</dbReference>
<dbReference type="GO" id="GO:0032060">
    <property type="term" value="P:bleb assembly"/>
    <property type="evidence" value="ECO:0007669"/>
    <property type="project" value="UniProtKB-ARBA"/>
</dbReference>
<dbReference type="CDD" id="cd00891">
    <property type="entry name" value="PI3Kc"/>
    <property type="match status" value="1"/>
</dbReference>
<dbReference type="InterPro" id="IPR042236">
    <property type="entry name" value="PI3K_accessory_sf"/>
</dbReference>
<dbReference type="InterPro" id="IPR035448">
    <property type="entry name" value="PI3Kc"/>
</dbReference>
<evidence type="ECO:0000256" key="4">
    <source>
        <dbReference type="ARBA" id="ARBA00022741"/>
    </source>
</evidence>
<dbReference type="GO" id="GO:0005524">
    <property type="term" value="F:ATP binding"/>
    <property type="evidence" value="ECO:0007669"/>
    <property type="project" value="UniProtKB-KW"/>
</dbReference>
<dbReference type="InterPro" id="IPR011009">
    <property type="entry name" value="Kinase-like_dom_sf"/>
</dbReference>
<feature type="coiled-coil region" evidence="8">
    <location>
        <begin position="765"/>
        <end position="792"/>
    </location>
</feature>
<protein>
    <recommendedName>
        <fullName evidence="2">phosphatidylinositol 3-kinase</fullName>
        <ecNumber evidence="2">2.7.1.137</ecNumber>
    </recommendedName>
</protein>
<dbReference type="Gene3D" id="3.30.1010.10">
    <property type="entry name" value="Phosphatidylinositol 3-kinase Catalytic Subunit, Chain A, domain 4"/>
    <property type="match status" value="1"/>
</dbReference>
<dbReference type="InterPro" id="IPR035892">
    <property type="entry name" value="C2_domain_sf"/>
</dbReference>
<dbReference type="GO" id="GO:0048015">
    <property type="term" value="P:phosphatidylinositol-mediated signaling"/>
    <property type="evidence" value="ECO:0007669"/>
    <property type="project" value="TreeGrafter"/>
</dbReference>
<dbReference type="GO" id="GO:0005942">
    <property type="term" value="C:phosphatidylinositol 3-kinase complex"/>
    <property type="evidence" value="ECO:0007669"/>
    <property type="project" value="TreeGrafter"/>
</dbReference>
<dbReference type="Pfam" id="PF00169">
    <property type="entry name" value="PH"/>
    <property type="match status" value="1"/>
</dbReference>
<dbReference type="GO" id="GO:0035005">
    <property type="term" value="F:1-phosphatidylinositol-4-phosphate 3-kinase activity"/>
    <property type="evidence" value="ECO:0007669"/>
    <property type="project" value="TreeGrafter"/>
</dbReference>
<keyword evidence="6" id="KW-0067">ATP-binding</keyword>
<evidence type="ECO:0000256" key="3">
    <source>
        <dbReference type="ARBA" id="ARBA00022679"/>
    </source>
</evidence>
<dbReference type="PROSITE" id="PS51545">
    <property type="entry name" value="PIK_HELICAL"/>
    <property type="match status" value="1"/>
</dbReference>
<dbReference type="STRING" id="74557.A0A1V9YLN3"/>
<dbReference type="InterPro" id="IPR001849">
    <property type="entry name" value="PH_domain"/>
</dbReference>
<dbReference type="GO" id="GO:0050920">
    <property type="term" value="P:regulation of chemotaxis"/>
    <property type="evidence" value="ECO:0007669"/>
    <property type="project" value="UniProtKB-ARBA"/>
</dbReference>
<evidence type="ECO:0000256" key="5">
    <source>
        <dbReference type="ARBA" id="ARBA00022777"/>
    </source>
</evidence>
<proteinExistence type="inferred from homology"/>
<keyword evidence="8" id="KW-0175">Coiled coil</keyword>
<dbReference type="SMART" id="SM00233">
    <property type="entry name" value="PH"/>
    <property type="match status" value="1"/>
</dbReference>
<dbReference type="SMART" id="SM00146">
    <property type="entry name" value="PI3Kc"/>
    <property type="match status" value="1"/>
</dbReference>
<evidence type="ECO:0000256" key="9">
    <source>
        <dbReference type="SAM" id="MobiDB-lite"/>
    </source>
</evidence>
<dbReference type="Gene3D" id="3.10.20.90">
    <property type="entry name" value="Phosphatidylinositol 3-kinase Catalytic Subunit, Chain A, domain 1"/>
    <property type="match status" value="1"/>
</dbReference>
<accession>A0A1V9YLN3</accession>
<dbReference type="PROSITE" id="PS51546">
    <property type="entry name" value="PI3K_RBD"/>
    <property type="match status" value="1"/>
</dbReference>
<dbReference type="GO" id="GO:0016477">
    <property type="term" value="P:cell migration"/>
    <property type="evidence" value="ECO:0007669"/>
    <property type="project" value="TreeGrafter"/>
</dbReference>
<dbReference type="SUPFAM" id="SSF56112">
    <property type="entry name" value="Protein kinase-like (PK-like)"/>
    <property type="match status" value="1"/>
</dbReference>
<comment type="catalytic activity">
    <reaction evidence="1">
        <text>a 1,2-diacyl-sn-glycero-3-phospho-(1D-myo-inositol) + ATP = a 1,2-diacyl-sn-glycero-3-phospho-(1D-myo-inositol-3-phosphate) + ADP + H(+)</text>
        <dbReference type="Rhea" id="RHEA:12709"/>
        <dbReference type="ChEBI" id="CHEBI:15378"/>
        <dbReference type="ChEBI" id="CHEBI:30616"/>
        <dbReference type="ChEBI" id="CHEBI:57880"/>
        <dbReference type="ChEBI" id="CHEBI:58088"/>
        <dbReference type="ChEBI" id="CHEBI:456216"/>
        <dbReference type="EC" id="2.7.1.137"/>
    </reaction>
</comment>
<dbReference type="OrthoDB" id="67688at2759"/>
<dbReference type="InterPro" id="IPR000403">
    <property type="entry name" value="PI3/4_kinase_cat_dom"/>
</dbReference>
<dbReference type="Gene3D" id="1.25.40.70">
    <property type="entry name" value="Phosphatidylinositol 3-kinase, accessory domain (PIK)"/>
    <property type="match status" value="1"/>
</dbReference>
<dbReference type="Gene3D" id="2.60.40.150">
    <property type="entry name" value="C2 domain"/>
    <property type="match status" value="1"/>
</dbReference>
<dbReference type="InterPro" id="IPR016024">
    <property type="entry name" value="ARM-type_fold"/>
</dbReference>
<feature type="region of interest" description="Disordered" evidence="9">
    <location>
        <begin position="539"/>
        <end position="560"/>
    </location>
</feature>
<dbReference type="SUPFAM" id="SSF48371">
    <property type="entry name" value="ARM repeat"/>
    <property type="match status" value="1"/>
</dbReference>
<comment type="caution">
    <text evidence="15">The sequence shown here is derived from an EMBL/GenBank/DDBJ whole genome shotgun (WGS) entry which is preliminary data.</text>
</comment>
<feature type="domain" description="PI3K-RBD" evidence="13">
    <location>
        <begin position="17"/>
        <end position="115"/>
    </location>
</feature>
<comment type="similarity">
    <text evidence="7">Belongs to the PI3/PI4-kinase family.</text>
</comment>
<dbReference type="PANTHER" id="PTHR10048:SF14">
    <property type="entry name" value="LD28067P"/>
    <property type="match status" value="1"/>
</dbReference>
<dbReference type="InterPro" id="IPR036940">
    <property type="entry name" value="PI3/4_kinase_cat_sf"/>
</dbReference>
<dbReference type="InterPro" id="IPR029071">
    <property type="entry name" value="Ubiquitin-like_domsf"/>
</dbReference>
<evidence type="ECO:0000259" key="10">
    <source>
        <dbReference type="PROSITE" id="PS50003"/>
    </source>
</evidence>
<feature type="domain" description="PIK helical" evidence="12">
    <location>
        <begin position="558"/>
        <end position="736"/>
    </location>
</feature>
<evidence type="ECO:0000259" key="12">
    <source>
        <dbReference type="PROSITE" id="PS51545"/>
    </source>
</evidence>
<dbReference type="PROSITE" id="PS00915">
    <property type="entry name" value="PI3_4_KINASE_1"/>
    <property type="match status" value="1"/>
</dbReference>
<dbReference type="SUPFAM" id="SSF54236">
    <property type="entry name" value="Ubiquitin-like"/>
    <property type="match status" value="1"/>
</dbReference>
<sequence>MKWVNALCHTVSYHVVNIVYRRMLCLQEVRATAKTDVRCNVVESFTVQETIDHIFHTYENTVGTAALKPYDTSEYVLKLTGFKDYLIDPNRRVVNYQYVRDCLVTKKMLRLSVVHKATLLTTPSHKRIVSMRSSGRSIAVFDPADNNVLTSEENVVENTAPTVSLIAKSCAIKEPLRFCVHRVINSPSYTSTLKRTSHEMNIEKLPLLYSNVYIRVELYDGGQRLEDPIETIDTKLKTQTLQPNCSWTVNEYIALWNEPVWYRTKMKIRDIPRTARLVLTLWGVKKEATGKPSSNADDRERICSTAVNIFDVDGLLLQGDVYNQLLSNVHTLRVGPVQHTVDMAKPYIHVAFNQFPTDVQFQLSDGFDVDNNASEKDDEDETPAVSSLTIEKKGWLKKLGVQGSLSKWRKRWFVLKSSTGSLVYGESVNATTTKEIPLKQATVLICDSLNETYTTFAVNKGTRREQKTWGFKLKPFGTSRVYMMVADTKQDREEWMAAIRAVAFEASDNQNEFKELDDVFLSQRNSTVSMSMVSTMDISTSSSSSDDSKKFGDISESSSAPGSSIAAVLEEVKTLIETDPLVKLNRLQKTVLWTNRHLFTQSFRALPRILSCVNWNSQQDVYEVLALLQQWAPPLHPAEYLVLLDVEFSNEHVRKFVVDKLGEMADTSFSYFIPQLVQAIKYETYHSSPLALHLIERGLRNPNQIGFDLFWALKVEADNERFRERYGTILNSFIDVSSSRMRDVLYVQSNLFSPTGAFEEICQYVKQLKAQRKTLDEIRQEMRLKLEALNQTLPPSYQLPIDPRVEVGKLIVSKCKVMGSAKLPLYLVFENSEAGGDPIVVIFKSGDDVRQDSLTLQLIRVMDELWRERGLELAMEPYKCVATGPMTGILQVVLNSITTADIHKRIGTLGAFDDTSFTNWITANNQDKKSLKAAIDLFRRSCAGYCVATCVLGIGDRHNDNIMLTHSGRYFHIDFGHFLGHVKYQFGIKREKTPFVFTPEMAHVMGQQGSEEFGKFVATCGEAFNIVRRHVHFLVTLFLLMIPADMPELRSRDDINHLVEVCVLSLSDEDAAKSFEAAIDFCLGNRFKRWDNTLHIVAHKYL</sequence>
<dbReference type="InterPro" id="IPR002420">
    <property type="entry name" value="PI3K-type_C2_dom"/>
</dbReference>
<dbReference type="GO" id="GO:0043491">
    <property type="term" value="P:phosphatidylinositol 3-kinase/protein kinase B signal transduction"/>
    <property type="evidence" value="ECO:0007669"/>
    <property type="project" value="TreeGrafter"/>
</dbReference>
<organism evidence="15 16">
    <name type="scientific">Thraustotheca clavata</name>
    <dbReference type="NCBI Taxonomy" id="74557"/>
    <lineage>
        <taxon>Eukaryota</taxon>
        <taxon>Sar</taxon>
        <taxon>Stramenopiles</taxon>
        <taxon>Oomycota</taxon>
        <taxon>Saprolegniomycetes</taxon>
        <taxon>Saprolegniales</taxon>
        <taxon>Achlyaceae</taxon>
        <taxon>Thraustotheca</taxon>
    </lineage>
</organism>
<evidence type="ECO:0000256" key="8">
    <source>
        <dbReference type="SAM" id="Coils"/>
    </source>
</evidence>
<dbReference type="InterPro" id="IPR001263">
    <property type="entry name" value="PI3K_accessory_dom"/>
</dbReference>
<dbReference type="Gene3D" id="1.10.1070.11">
    <property type="entry name" value="Phosphatidylinositol 3-/4-kinase, catalytic domain"/>
    <property type="match status" value="1"/>
</dbReference>
<evidence type="ECO:0000256" key="1">
    <source>
        <dbReference type="ARBA" id="ARBA00001498"/>
    </source>
</evidence>
<dbReference type="Pfam" id="PF00613">
    <property type="entry name" value="PI3Ka"/>
    <property type="match status" value="1"/>
</dbReference>
<evidence type="ECO:0000313" key="15">
    <source>
        <dbReference type="EMBL" id="OQR86606.1"/>
    </source>
</evidence>
<keyword evidence="4" id="KW-0547">Nucleotide-binding</keyword>
<dbReference type="GO" id="GO:0016303">
    <property type="term" value="F:1-phosphatidylinositol-3-kinase activity"/>
    <property type="evidence" value="ECO:0007669"/>
    <property type="project" value="UniProtKB-EC"/>
</dbReference>
<evidence type="ECO:0000256" key="6">
    <source>
        <dbReference type="ARBA" id="ARBA00022840"/>
    </source>
</evidence>
<feature type="domain" description="PH" evidence="10">
    <location>
        <begin position="389"/>
        <end position="504"/>
    </location>
</feature>
<dbReference type="GO" id="GO:0005737">
    <property type="term" value="C:cytoplasm"/>
    <property type="evidence" value="ECO:0007669"/>
    <property type="project" value="TreeGrafter"/>
</dbReference>
<dbReference type="PROSITE" id="PS51547">
    <property type="entry name" value="C2_PI3K"/>
    <property type="match status" value="1"/>
</dbReference>
<dbReference type="PANTHER" id="PTHR10048">
    <property type="entry name" value="PHOSPHATIDYLINOSITOL KINASE"/>
    <property type="match status" value="1"/>
</dbReference>
<evidence type="ECO:0000259" key="13">
    <source>
        <dbReference type="PROSITE" id="PS51546"/>
    </source>
</evidence>
<dbReference type="AlphaFoldDB" id="A0A1V9YLN3"/>
<evidence type="ECO:0000256" key="7">
    <source>
        <dbReference type="PROSITE-ProRule" id="PRU00880"/>
    </source>
</evidence>